<dbReference type="Pfam" id="PF19268">
    <property type="entry name" value="CIS_TMP"/>
    <property type="match status" value="1"/>
</dbReference>
<protein>
    <submittedName>
        <fullName evidence="1">Uncharacterized protein</fullName>
    </submittedName>
</protein>
<reference evidence="1 2" key="1">
    <citation type="submission" date="2018-06" db="EMBL/GenBank/DDBJ databases">
        <authorList>
            <consortium name="Pathogen Informatics"/>
            <person name="Doyle S."/>
        </authorList>
    </citation>
    <scope>NUCLEOTIDE SEQUENCE [LARGE SCALE GENOMIC DNA]</scope>
    <source>
        <strain evidence="1 2">NCTC12120</strain>
    </source>
</reference>
<organism evidence="1 2">
    <name type="scientific">Cedecea neteri</name>
    <dbReference type="NCBI Taxonomy" id="158822"/>
    <lineage>
        <taxon>Bacteria</taxon>
        <taxon>Pseudomonadati</taxon>
        <taxon>Pseudomonadota</taxon>
        <taxon>Gammaproteobacteria</taxon>
        <taxon>Enterobacterales</taxon>
        <taxon>Enterobacteriaceae</taxon>
        <taxon>Cedecea</taxon>
    </lineage>
</organism>
<evidence type="ECO:0000313" key="2">
    <source>
        <dbReference type="Proteomes" id="UP000251197"/>
    </source>
</evidence>
<dbReference type="InterPro" id="IPR045538">
    <property type="entry name" value="CIS_TMP"/>
</dbReference>
<dbReference type="Proteomes" id="UP000251197">
    <property type="component" value="Unassembled WGS sequence"/>
</dbReference>
<proteinExistence type="predicted"/>
<gene>
    <name evidence="1" type="ORF">NCTC12120_05868</name>
</gene>
<dbReference type="AlphaFoldDB" id="A0A2X3IK45"/>
<name>A0A2X3IK45_9ENTR</name>
<sequence length="165" mass="18767">MSQRHSIHQTSIAFDFIRLADAEAFESCAAQWVVQHLLPVIETVFDELCSPHQTLVIDTLTLDLGEFSSATFYSRAPEKLKQLLQEQIRNQLRQAMQLEPVPLKSAKNPAVDEPQLATLLSARQQRWNQLWQFLQYRHFALVNACRAVAGGARFSRRAGGVHRTV</sequence>
<evidence type="ECO:0000313" key="1">
    <source>
        <dbReference type="EMBL" id="SQC92668.1"/>
    </source>
</evidence>
<dbReference type="EMBL" id="UAVU01000009">
    <property type="protein sequence ID" value="SQC92668.1"/>
    <property type="molecule type" value="Genomic_DNA"/>
</dbReference>
<accession>A0A2X3IK45</accession>